<protein>
    <submittedName>
        <fullName evidence="1">DUF885 domain-containing protein</fullName>
    </submittedName>
</protein>
<keyword evidence="2" id="KW-1185">Reference proteome</keyword>
<sequence>MAAKFQKLKEELKSLEQGEILSRPVVKKDRTNGLFQFGLSSPGWIRKILLAGFLGSFLLYAGVNYFGVSTNSPSVGDSVTTFQNWVNQPDEELLQGMGAWMEEMGYTDLSKEDLIELREQGVTATYTLRIRDLGYTDLTLDEVVRLQQNDVSSTFAAMMKELGYNLTIEDLIELRQHDVTAYFTSNLHDLGYTDITTEELIRLKDTGVSTREAKAFVEQQGGELPSIEELIRHHISNQ</sequence>
<reference evidence="1 2" key="1">
    <citation type="submission" date="2020-02" db="EMBL/GenBank/DDBJ databases">
        <title>Aliifodinibius halophilus 2W32, complete genome.</title>
        <authorList>
            <person name="Li Y."/>
            <person name="Wu S."/>
        </authorList>
    </citation>
    <scope>NUCLEOTIDE SEQUENCE [LARGE SCALE GENOMIC DNA]</scope>
    <source>
        <strain evidence="1 2">2W32</strain>
    </source>
</reference>
<dbReference type="EMBL" id="JAALLS010000005">
    <property type="protein sequence ID" value="NGP87840.1"/>
    <property type="molecule type" value="Genomic_DNA"/>
</dbReference>
<proteinExistence type="predicted"/>
<name>A0A6M1TGR4_9BACT</name>
<gene>
    <name evidence="1" type="ORF">G3569_05710</name>
</gene>
<dbReference type="AlphaFoldDB" id="A0A6M1TGR4"/>
<dbReference type="Proteomes" id="UP000479132">
    <property type="component" value="Unassembled WGS sequence"/>
</dbReference>
<dbReference type="RefSeq" id="WP_165266964.1">
    <property type="nucleotide sequence ID" value="NZ_JAALLS010000005.1"/>
</dbReference>
<evidence type="ECO:0000313" key="2">
    <source>
        <dbReference type="Proteomes" id="UP000479132"/>
    </source>
</evidence>
<organism evidence="1 2">
    <name type="scientific">Fodinibius halophilus</name>
    <dbReference type="NCBI Taxonomy" id="1736908"/>
    <lineage>
        <taxon>Bacteria</taxon>
        <taxon>Pseudomonadati</taxon>
        <taxon>Balneolota</taxon>
        <taxon>Balneolia</taxon>
        <taxon>Balneolales</taxon>
        <taxon>Balneolaceae</taxon>
        <taxon>Fodinibius</taxon>
    </lineage>
</organism>
<evidence type="ECO:0000313" key="1">
    <source>
        <dbReference type="EMBL" id="NGP87840.1"/>
    </source>
</evidence>
<accession>A0A6M1TGR4</accession>
<comment type="caution">
    <text evidence="1">The sequence shown here is derived from an EMBL/GenBank/DDBJ whole genome shotgun (WGS) entry which is preliminary data.</text>
</comment>